<dbReference type="EMBL" id="BNAU01000007">
    <property type="protein sequence ID" value="GHF15280.1"/>
    <property type="molecule type" value="Genomic_DNA"/>
</dbReference>
<organism evidence="1 2">
    <name type="scientific">Amycolatopsis deserti</name>
    <dbReference type="NCBI Taxonomy" id="185696"/>
    <lineage>
        <taxon>Bacteria</taxon>
        <taxon>Bacillati</taxon>
        <taxon>Actinomycetota</taxon>
        <taxon>Actinomycetes</taxon>
        <taxon>Pseudonocardiales</taxon>
        <taxon>Pseudonocardiaceae</taxon>
        <taxon>Amycolatopsis</taxon>
    </lineage>
</organism>
<protein>
    <submittedName>
        <fullName evidence="1">Uncharacterized protein</fullName>
    </submittedName>
</protein>
<dbReference type="Proteomes" id="UP000605897">
    <property type="component" value="Unassembled WGS sequence"/>
</dbReference>
<reference evidence="2" key="1">
    <citation type="journal article" date="2019" name="Int. J. Syst. Evol. Microbiol.">
        <title>The Global Catalogue of Microorganisms (GCM) 10K type strain sequencing project: providing services to taxonomists for standard genome sequencing and annotation.</title>
        <authorList>
            <consortium name="The Broad Institute Genomics Platform"/>
            <consortium name="The Broad Institute Genome Sequencing Center for Infectious Disease"/>
            <person name="Wu L."/>
            <person name="Ma J."/>
        </authorList>
    </citation>
    <scope>NUCLEOTIDE SEQUENCE [LARGE SCALE GENOMIC DNA]</scope>
    <source>
        <strain evidence="2">CGMCC 4.7677</strain>
    </source>
</reference>
<keyword evidence="2" id="KW-1185">Reference proteome</keyword>
<gene>
    <name evidence="1" type="ORF">GCM10017786_56300</name>
</gene>
<sequence>MPERTITAAAAFRSAPPARNWAKAYAADTADPAGRLIEMAERL</sequence>
<evidence type="ECO:0000313" key="1">
    <source>
        <dbReference type="EMBL" id="GHF15280.1"/>
    </source>
</evidence>
<comment type="caution">
    <text evidence="1">The sequence shown here is derived from an EMBL/GenBank/DDBJ whole genome shotgun (WGS) entry which is preliminary data.</text>
</comment>
<name>A0ABQ3JB09_9PSEU</name>
<accession>A0ABQ3JB09</accession>
<proteinExistence type="predicted"/>
<evidence type="ECO:0000313" key="2">
    <source>
        <dbReference type="Proteomes" id="UP000605897"/>
    </source>
</evidence>